<keyword evidence="3" id="KW-0464">Manganese</keyword>
<dbReference type="RefSeq" id="XP_019534693.3">
    <property type="nucleotide sequence ID" value="XM_019679148.3"/>
</dbReference>
<evidence type="ECO:0000313" key="6">
    <source>
        <dbReference type="EnsemblMetazoa" id="AALFPA23_011560.P16402"/>
    </source>
</evidence>
<dbReference type="CDD" id="cd00170">
    <property type="entry name" value="SEC14"/>
    <property type="match status" value="1"/>
</dbReference>
<organism evidence="6 7">
    <name type="scientific">Aedes albopictus</name>
    <name type="common">Asian tiger mosquito</name>
    <name type="synonym">Stegomyia albopicta</name>
    <dbReference type="NCBI Taxonomy" id="7160"/>
    <lineage>
        <taxon>Eukaryota</taxon>
        <taxon>Metazoa</taxon>
        <taxon>Ecdysozoa</taxon>
        <taxon>Arthropoda</taxon>
        <taxon>Hexapoda</taxon>
        <taxon>Insecta</taxon>
        <taxon>Pterygota</taxon>
        <taxon>Neoptera</taxon>
        <taxon>Endopterygota</taxon>
        <taxon>Diptera</taxon>
        <taxon>Nematocera</taxon>
        <taxon>Culicoidea</taxon>
        <taxon>Culicidae</taxon>
        <taxon>Culicinae</taxon>
        <taxon>Aedini</taxon>
        <taxon>Aedes</taxon>
        <taxon>Stegomyia</taxon>
    </lineage>
</organism>
<accession>A0ABM1YRP8</accession>
<feature type="region of interest" description="Disordered" evidence="4">
    <location>
        <begin position="1"/>
        <end position="55"/>
    </location>
</feature>
<name>A0ABM1YRP8_AEDAL</name>
<feature type="domain" description="CRAL-TRIO" evidence="5">
    <location>
        <begin position="373"/>
        <end position="535"/>
    </location>
</feature>
<evidence type="ECO:0000313" key="7">
    <source>
        <dbReference type="Proteomes" id="UP000069940"/>
    </source>
</evidence>
<dbReference type="PANTHER" id="PTHR12112">
    <property type="entry name" value="BNIP - RELATED"/>
    <property type="match status" value="1"/>
</dbReference>
<dbReference type="Pfam" id="PF12496">
    <property type="entry name" value="BNIP2"/>
    <property type="match status" value="1"/>
</dbReference>
<keyword evidence="2" id="KW-0378">Hydrolase</keyword>
<dbReference type="Proteomes" id="UP000069940">
    <property type="component" value="Unassembled WGS sequence"/>
</dbReference>
<dbReference type="PROSITE" id="PS50191">
    <property type="entry name" value="CRAL_TRIO"/>
    <property type="match status" value="1"/>
</dbReference>
<dbReference type="SUPFAM" id="SSF52087">
    <property type="entry name" value="CRAL/TRIO domain"/>
    <property type="match status" value="1"/>
</dbReference>
<reference evidence="6" key="2">
    <citation type="submission" date="2025-05" db="UniProtKB">
        <authorList>
            <consortium name="EnsemblMetazoa"/>
        </authorList>
    </citation>
    <scope>IDENTIFICATION</scope>
    <source>
        <strain evidence="6">Foshan</strain>
    </source>
</reference>
<dbReference type="InterPro" id="IPR022181">
    <property type="entry name" value="Bcl2-/adenovirus-E1B"/>
</dbReference>
<evidence type="ECO:0000256" key="4">
    <source>
        <dbReference type="SAM" id="MobiDB-lite"/>
    </source>
</evidence>
<dbReference type="EnsemblMetazoa" id="AALFPA23_011560.R16402">
    <property type="protein sequence ID" value="AALFPA23_011560.P16402"/>
    <property type="gene ID" value="AALFPA23_011560"/>
</dbReference>
<dbReference type="InterPro" id="IPR036865">
    <property type="entry name" value="CRAL-TRIO_dom_sf"/>
</dbReference>
<evidence type="ECO:0000256" key="3">
    <source>
        <dbReference type="ARBA" id="ARBA00023211"/>
    </source>
</evidence>
<evidence type="ECO:0000256" key="1">
    <source>
        <dbReference type="ARBA" id="ARBA00022723"/>
    </source>
</evidence>
<protein>
    <recommendedName>
        <fullName evidence="5">CRAL-TRIO domain-containing protein</fullName>
    </recommendedName>
</protein>
<feature type="region of interest" description="Disordered" evidence="4">
    <location>
        <begin position="164"/>
        <end position="192"/>
    </location>
</feature>
<dbReference type="GeneID" id="109406069"/>
<evidence type="ECO:0000256" key="2">
    <source>
        <dbReference type="ARBA" id="ARBA00022801"/>
    </source>
</evidence>
<evidence type="ECO:0000259" key="5">
    <source>
        <dbReference type="PROSITE" id="PS50191"/>
    </source>
</evidence>
<dbReference type="InterPro" id="IPR001251">
    <property type="entry name" value="CRAL-TRIO_dom"/>
</dbReference>
<keyword evidence="1" id="KW-0479">Metal-binding</keyword>
<dbReference type="Gene3D" id="3.40.525.10">
    <property type="entry name" value="CRAL-TRIO lipid binding domain"/>
    <property type="match status" value="1"/>
</dbReference>
<dbReference type="Pfam" id="PF13716">
    <property type="entry name" value="CRAL_TRIO_2"/>
    <property type="match status" value="1"/>
</dbReference>
<feature type="compositionally biased region" description="Low complexity" evidence="4">
    <location>
        <begin position="175"/>
        <end position="192"/>
    </location>
</feature>
<proteinExistence type="predicted"/>
<sequence>MSQNLEDSPISDNKMDISETTTSQDSPPGYSPEAEECSGEYRQDHRGSDVTIAPERMMSTVRSANDTCCGSSTTYQQQEILSKYLDNRNDDPINVDMLSSKTGIRTTNSGLTPVSNHPLMLMSPTGSESDSSEVVNANKNHQGLRNYYQFPDVVPVSEQPPLRLANPFPNRPEATGTRTGTTSKTTTSTRSTTSTLDVINNIDNANTVKKASLLQDASPDFLSSGSELDLSQFQASVTPTFQSVALVQSQSNSQLQQVFQHKSISPRLHKRRKGPSATDLLVDDISSFEETISNHSVDDLQQNLVSLSPSSSILDDNGFNVDIDEDFLDVPGSPKTPSGNSAPLPQYSARAEARDIRSWQKITLPDGKTREIDMKVIEPFKRVLSHGGYLQSGGHNAIVVFSACHLPDRSRADYHYVMNNLFLYVVKTLEQLVTEDYVLIYLHGGSGRGNVPPFPWLKKCYQLLDRRLRKSLKNLYMVHPTFWLKSVVWMARPFISSKFWRKLVYVKTLDELYQLVPVEKAAVPDKVKNYDSRHS</sequence>
<dbReference type="PANTHER" id="PTHR12112:SF22">
    <property type="entry name" value="MANGANESE-DEPENDENT INORGANIC PYROPHOSPHATASE-RELATED"/>
    <property type="match status" value="1"/>
</dbReference>
<keyword evidence="7" id="KW-1185">Reference proteome</keyword>
<reference evidence="7" key="1">
    <citation type="journal article" date="2015" name="Proc. Natl. Acad. Sci. U.S.A.">
        <title>Genome sequence of the Asian Tiger mosquito, Aedes albopictus, reveals insights into its biology, genetics, and evolution.</title>
        <authorList>
            <person name="Chen X.G."/>
            <person name="Jiang X."/>
            <person name="Gu J."/>
            <person name="Xu M."/>
            <person name="Wu Y."/>
            <person name="Deng Y."/>
            <person name="Zhang C."/>
            <person name="Bonizzoni M."/>
            <person name="Dermauw W."/>
            <person name="Vontas J."/>
            <person name="Armbruster P."/>
            <person name="Huang X."/>
            <person name="Yang Y."/>
            <person name="Zhang H."/>
            <person name="He W."/>
            <person name="Peng H."/>
            <person name="Liu Y."/>
            <person name="Wu K."/>
            <person name="Chen J."/>
            <person name="Lirakis M."/>
            <person name="Topalis P."/>
            <person name="Van Leeuwen T."/>
            <person name="Hall A.B."/>
            <person name="Jiang X."/>
            <person name="Thorpe C."/>
            <person name="Mueller R.L."/>
            <person name="Sun C."/>
            <person name="Waterhouse R.M."/>
            <person name="Yan G."/>
            <person name="Tu Z.J."/>
            <person name="Fang X."/>
            <person name="James A.A."/>
        </authorList>
    </citation>
    <scope>NUCLEOTIDE SEQUENCE [LARGE SCALE GENOMIC DNA]</scope>
    <source>
        <strain evidence="7">Foshan</strain>
    </source>
</reference>
<feature type="compositionally biased region" description="Basic and acidic residues" evidence="4">
    <location>
        <begin position="39"/>
        <end position="48"/>
    </location>
</feature>